<dbReference type="EMBL" id="CP038462">
    <property type="protein sequence ID" value="QCC78471.1"/>
    <property type="molecule type" value="Genomic_DNA"/>
</dbReference>
<reference evidence="2" key="5">
    <citation type="submission" date="2024-05" db="EMBL/GenBank/DDBJ databases">
        <authorList>
            <person name="Sun Q."/>
            <person name="Sedlacek I."/>
        </authorList>
    </citation>
    <scope>NUCLEOTIDE SEQUENCE</scope>
    <source>
        <strain evidence="2">CCM 7403</strain>
    </source>
</reference>
<evidence type="ECO:0000313" key="5">
    <source>
        <dbReference type="Proteomes" id="UP000630594"/>
    </source>
</evidence>
<dbReference type="PANTHER" id="PTHR10000">
    <property type="entry name" value="PHOSPHOSERINE PHOSPHATASE"/>
    <property type="match status" value="1"/>
</dbReference>
<dbReference type="AlphaFoldDB" id="A0A4P7UGJ0"/>
<reference evidence="3" key="4">
    <citation type="submission" date="2019-03" db="EMBL/GenBank/DDBJ databases">
        <authorList>
            <person name="Huang Y."/>
        </authorList>
    </citation>
    <scope>NUCLEOTIDE SEQUENCE</scope>
    <source>
        <strain evidence="3">JCM 16608</strain>
    </source>
</reference>
<dbReference type="InterPro" id="IPR036412">
    <property type="entry name" value="HAD-like_sf"/>
</dbReference>
<dbReference type="PROSITE" id="PS01229">
    <property type="entry name" value="COF_2"/>
    <property type="match status" value="1"/>
</dbReference>
<dbReference type="OrthoDB" id="3180855at2"/>
<protein>
    <submittedName>
        <fullName evidence="3">HAD family phosphatase</fullName>
    </submittedName>
    <submittedName>
        <fullName evidence="2">Haloacid dehalogenase</fullName>
    </submittedName>
</protein>
<dbReference type="InterPro" id="IPR023214">
    <property type="entry name" value="HAD_sf"/>
</dbReference>
<name>A0A4P7UGJ0_9ACTN</name>
<dbReference type="SUPFAM" id="SSF56784">
    <property type="entry name" value="HAD-like"/>
    <property type="match status" value="1"/>
</dbReference>
<dbReference type="GO" id="GO:0005829">
    <property type="term" value="C:cytosol"/>
    <property type="evidence" value="ECO:0007669"/>
    <property type="project" value="TreeGrafter"/>
</dbReference>
<dbReference type="Proteomes" id="UP000297025">
    <property type="component" value="Chromosome"/>
</dbReference>
<dbReference type="EMBL" id="BMCK01000001">
    <property type="protein sequence ID" value="GGD12151.1"/>
    <property type="molecule type" value="Genomic_DNA"/>
</dbReference>
<evidence type="ECO:0000313" key="4">
    <source>
        <dbReference type="Proteomes" id="UP000297025"/>
    </source>
</evidence>
<evidence type="ECO:0000256" key="1">
    <source>
        <dbReference type="SAM" id="MobiDB-lite"/>
    </source>
</evidence>
<evidence type="ECO:0000313" key="2">
    <source>
        <dbReference type="EMBL" id="GGD12151.1"/>
    </source>
</evidence>
<feature type="region of interest" description="Disordered" evidence="1">
    <location>
        <begin position="1"/>
        <end position="21"/>
    </location>
</feature>
<proteinExistence type="predicted"/>
<dbReference type="KEGG" id="ndp:E2C04_16990"/>
<dbReference type="RefSeq" id="WP_135833508.1">
    <property type="nucleotide sequence ID" value="NZ_BMCK01000001.1"/>
</dbReference>
<dbReference type="Proteomes" id="UP000630594">
    <property type="component" value="Unassembled WGS sequence"/>
</dbReference>
<keyword evidence="5" id="KW-1185">Reference proteome</keyword>
<dbReference type="NCBIfam" id="TIGR01484">
    <property type="entry name" value="HAD-SF-IIB"/>
    <property type="match status" value="1"/>
</dbReference>
<reference evidence="3 4" key="1">
    <citation type="journal article" date="2008" name="Int. J. Syst. Evol. Microbiol.">
        <title>Nocardioides daphniae sp. nov., isolated from Daphnia cucullata (Crustacea: Cladocera).</title>
        <authorList>
            <person name="Toth E.M."/>
            <person name="Keki Z."/>
            <person name="Homonnay Z.G."/>
            <person name="Borsodi A.K."/>
            <person name="Marialigeti K."/>
            <person name="Schumann P."/>
        </authorList>
    </citation>
    <scope>NUCLEOTIDE SEQUENCE [LARGE SCALE GENOMIC DNA]</scope>
    <source>
        <strain evidence="3 4">JCM 16608</strain>
    </source>
</reference>
<dbReference type="PROSITE" id="PS01228">
    <property type="entry name" value="COF_1"/>
    <property type="match status" value="1"/>
</dbReference>
<gene>
    <name evidence="3" type="ORF">E2C04_16990</name>
    <name evidence="2" type="ORF">GCM10007231_08860</name>
</gene>
<evidence type="ECO:0000313" key="3">
    <source>
        <dbReference type="EMBL" id="QCC78471.1"/>
    </source>
</evidence>
<dbReference type="Pfam" id="PF08282">
    <property type="entry name" value="Hydrolase_3"/>
    <property type="match status" value="1"/>
</dbReference>
<sequence length="303" mass="32302">MAEASVEQGRTRSGAEPEPGWRPALVALDIDGTLLAWVDGQDVPYETIRQPVFDAIHRARDAGAHIVLASGRSPHGMTTIADLLKLPVEGSPEDPTPDVDDRLWVVASNGSVIFRYAPTEVVHEEVFDAAPAVRAILEHHPDALVAAEEREIGGYLVNRPFPPGELNGEQVITPVEEIVGQPVNRVVVRDPESTADDFLETAAKLGLHGTDYVVGWSAWIDFAPAGVSKASGLQHVCDALGVDPVDVLAIGDGRNDLEMLAWAGRGVAMGQAIEEVRAAADAVTATVHDDGVAVELDRWFGQG</sequence>
<dbReference type="GO" id="GO:0016791">
    <property type="term" value="F:phosphatase activity"/>
    <property type="evidence" value="ECO:0007669"/>
    <property type="project" value="TreeGrafter"/>
</dbReference>
<reference evidence="5" key="3">
    <citation type="journal article" date="2019" name="Int. J. Syst. Evol. Microbiol.">
        <title>The Global Catalogue of Microorganisms (GCM) 10K type strain sequencing project: providing services to taxonomists for standard genome sequencing and annotation.</title>
        <authorList>
            <consortium name="The Broad Institute Genomics Platform"/>
            <consortium name="The Broad Institute Genome Sequencing Center for Infectious Disease"/>
            <person name="Wu L."/>
            <person name="Ma J."/>
        </authorList>
    </citation>
    <scope>NUCLEOTIDE SEQUENCE [LARGE SCALE GENOMIC DNA]</scope>
    <source>
        <strain evidence="5">CCM 7403</strain>
    </source>
</reference>
<accession>A0A4P7UGJ0</accession>
<reference evidence="2" key="2">
    <citation type="journal article" date="2014" name="Int. J. Syst. Evol. Microbiol.">
        <title>Complete genome of a new Firmicutes species belonging to the dominant human colonic microbiota ('Ruminococcus bicirculans') reveals two chromosomes and a selective capacity to utilize plant glucans.</title>
        <authorList>
            <consortium name="NISC Comparative Sequencing Program"/>
            <person name="Wegmann U."/>
            <person name="Louis P."/>
            <person name="Goesmann A."/>
            <person name="Henrissat B."/>
            <person name="Duncan S.H."/>
            <person name="Flint H.J."/>
        </authorList>
    </citation>
    <scope>NUCLEOTIDE SEQUENCE</scope>
    <source>
        <strain evidence="2">CCM 7403</strain>
    </source>
</reference>
<organism evidence="3 4">
    <name type="scientific">Nocardioides daphniae</name>
    <dbReference type="NCBI Taxonomy" id="402297"/>
    <lineage>
        <taxon>Bacteria</taxon>
        <taxon>Bacillati</taxon>
        <taxon>Actinomycetota</taxon>
        <taxon>Actinomycetes</taxon>
        <taxon>Propionibacteriales</taxon>
        <taxon>Nocardioidaceae</taxon>
        <taxon>Nocardioides</taxon>
    </lineage>
</organism>
<dbReference type="Gene3D" id="3.30.1240.10">
    <property type="match status" value="1"/>
</dbReference>
<dbReference type="Gene3D" id="3.40.50.1000">
    <property type="entry name" value="HAD superfamily/HAD-like"/>
    <property type="match status" value="1"/>
</dbReference>
<dbReference type="PANTHER" id="PTHR10000:SF8">
    <property type="entry name" value="HAD SUPERFAMILY HYDROLASE-LIKE, TYPE 3"/>
    <property type="match status" value="1"/>
</dbReference>
<dbReference type="GO" id="GO:0000287">
    <property type="term" value="F:magnesium ion binding"/>
    <property type="evidence" value="ECO:0007669"/>
    <property type="project" value="TreeGrafter"/>
</dbReference>
<dbReference type="InterPro" id="IPR006379">
    <property type="entry name" value="HAD-SF_hydro_IIB"/>
</dbReference>